<protein>
    <submittedName>
        <fullName evidence="1">Uncharacterized protein</fullName>
    </submittedName>
</protein>
<organism evidence="1">
    <name type="scientific">Pinus taeda</name>
    <name type="common">Loblolly pine</name>
    <dbReference type="NCBI Taxonomy" id="3352"/>
    <lineage>
        <taxon>Eukaryota</taxon>
        <taxon>Viridiplantae</taxon>
        <taxon>Streptophyta</taxon>
        <taxon>Embryophyta</taxon>
        <taxon>Tracheophyta</taxon>
        <taxon>Spermatophyta</taxon>
        <taxon>Pinopsida</taxon>
        <taxon>Pinidae</taxon>
        <taxon>Conifers I</taxon>
        <taxon>Pinales</taxon>
        <taxon>Pinaceae</taxon>
        <taxon>Pinus</taxon>
        <taxon>Pinus subgen. Pinus</taxon>
    </lineage>
</organism>
<dbReference type="AlphaFoldDB" id="H9VUR4"/>
<sequence length="139" mass="16055">LNWEEPREQEIREVAGEIIYKLVEIPRNRIRVMVLPESMESITSFLYDRNKIEIHKTKYQGQFTDKNIYKYSDFTVLGLRILKILANDPDNCAKIGTNKGLLCKIIELDPEASESEILGHLKITRIETLASLAPKRGRP</sequence>
<name>H9VUR4_PINTA</name>
<dbReference type="EMBL" id="FJ089504">
    <property type="protein sequence ID" value="AFG53507.1"/>
    <property type="molecule type" value="Genomic_DNA"/>
</dbReference>
<reference evidence="1" key="1">
    <citation type="submission" date="2008-08" db="EMBL/GenBank/DDBJ databases">
        <title>Nucleotide Diversity and Divergence in the Loblolly Pine Gene Space.</title>
        <authorList>
            <person name="Neale D.B."/>
            <person name="Wegrzyn J.L."/>
            <person name="Lee J.M."/>
            <person name="Eckert A.J."/>
            <person name="Liechty J.D."/>
            <person name="Stevens K.A."/>
            <person name="Langley C.H."/>
        </authorList>
    </citation>
    <scope>NUCLEOTIDE SEQUENCE</scope>
    <source>
        <strain evidence="1">2125</strain>
        <tissue evidence="1">Megagametophyte</tissue>
    </source>
</reference>
<accession>H9VUR4</accession>
<feature type="non-terminal residue" evidence="1">
    <location>
        <position position="1"/>
    </location>
</feature>
<gene>
    <name evidence="1" type="ORF">2_1071_01</name>
</gene>
<proteinExistence type="predicted"/>
<dbReference type="PANTHER" id="PTHR33115">
    <property type="entry name" value="ARM REPEAT SUPERFAMILY PROTEIN"/>
    <property type="match status" value="1"/>
</dbReference>
<evidence type="ECO:0000313" key="1">
    <source>
        <dbReference type="EMBL" id="AFG53507.1"/>
    </source>
</evidence>
<dbReference type="PANTHER" id="PTHR33115:SF50">
    <property type="entry name" value="ARM REPEAT SUPERFAMILY PROTEIN"/>
    <property type="match status" value="1"/>
</dbReference>